<dbReference type="RefSeq" id="WP_068443961.1">
    <property type="nucleotide sequence ID" value="NZ_LXEW01000006.1"/>
</dbReference>
<reference evidence="1 2" key="1">
    <citation type="submission" date="2016-04" db="EMBL/GenBank/DDBJ databases">
        <title>ATOL: Assembling a taxonomically balanced genome-scale reconstruction of the evolutionary history of the Enterobacteriaceae.</title>
        <authorList>
            <person name="Plunkett G.III."/>
            <person name="Neeno-Eckwall E.C."/>
            <person name="Glasner J.D."/>
            <person name="Perna N.T."/>
        </authorList>
    </citation>
    <scope>NUCLEOTIDE SEQUENCE [LARGE SCALE GENOMIC DNA]</scope>
    <source>
        <strain evidence="1 2">ATCC 35613</strain>
    </source>
</reference>
<dbReference type="OrthoDB" id="9775333at2"/>
<accession>A0A1B7K3W7</accession>
<dbReference type="Pfam" id="PF05936">
    <property type="entry name" value="T6SS_VasE"/>
    <property type="match status" value="1"/>
</dbReference>
<dbReference type="InterPro" id="IPR010263">
    <property type="entry name" value="T6SS_TssK"/>
</dbReference>
<dbReference type="PANTHER" id="PTHR35566:SF1">
    <property type="entry name" value="TYPE VI SECRETION SYSTEM BASEPLATE COMPONENT TSSK1"/>
    <property type="match status" value="1"/>
</dbReference>
<dbReference type="NCBIfam" id="TIGR03353">
    <property type="entry name" value="VI_chp_4"/>
    <property type="match status" value="1"/>
</dbReference>
<dbReference type="EMBL" id="LXEW01000006">
    <property type="protein sequence ID" value="OAT54813.1"/>
    <property type="molecule type" value="Genomic_DNA"/>
</dbReference>
<dbReference type="PANTHER" id="PTHR35566">
    <property type="entry name" value="BLR3599 PROTEIN"/>
    <property type="match status" value="1"/>
</dbReference>
<dbReference type="PATRIC" id="fig|1354272.4.peg.245"/>
<sequence length="445" mass="49649">MKIYRPLWTDGAFLAPQQFQQQARWDSHVANVVANMAIASPWGVISAEFDESALTISRLSAQKIIARFPDGSLIDSTLADNLPPVIELSQFATHQKLEVVLALPLLQANGGNLVSGGVTDRPRRFIQEWVKVQDIIGDEQTDIAVLRNAVTLRFAHDENNAYITCPVARLIRNGQGAWTFDKHFIPPLLACHASIELTTILSEFMHRLVAKRRRLMMLRRESNERMADFAVADVSLFWLLNAINSAEPVLNELMSELNRHPELLYRELARLAGSLLTFSLDHQIEDIPTYQHDKPEAVFPPLFTLLNSLLEASLPSRVVTIELSKEGPFWKGELHDGRLREDADFYLSVRSSLPTHLLITQFPLLCKAGSADDVADVVNVALNGIPLRALNHVPTAVPLRLENQYFALDLDNPAGLAMLSSGHCAFYVPSTLGDIQLELFAVLRS</sequence>
<evidence type="ECO:0000313" key="2">
    <source>
        <dbReference type="Proteomes" id="UP000078224"/>
    </source>
</evidence>
<keyword evidence="2" id="KW-1185">Reference proteome</keyword>
<dbReference type="Proteomes" id="UP000078224">
    <property type="component" value="Unassembled WGS sequence"/>
</dbReference>
<protein>
    <submittedName>
        <fullName evidence="1">ImpJ/VasE family protein</fullName>
    </submittedName>
</protein>
<comment type="caution">
    <text evidence="1">The sequence shown here is derived from an EMBL/GenBank/DDBJ whole genome shotgun (WGS) entry which is preliminary data.</text>
</comment>
<evidence type="ECO:0000313" key="1">
    <source>
        <dbReference type="EMBL" id="OAT54813.1"/>
    </source>
</evidence>
<organism evidence="1 2">
    <name type="scientific">Providencia heimbachae ATCC 35613</name>
    <dbReference type="NCBI Taxonomy" id="1354272"/>
    <lineage>
        <taxon>Bacteria</taxon>
        <taxon>Pseudomonadati</taxon>
        <taxon>Pseudomonadota</taxon>
        <taxon>Gammaproteobacteria</taxon>
        <taxon>Enterobacterales</taxon>
        <taxon>Morganellaceae</taxon>
        <taxon>Providencia</taxon>
    </lineage>
</organism>
<proteinExistence type="predicted"/>
<name>A0A1B7K3W7_9GAMM</name>
<dbReference type="AlphaFoldDB" id="A0A1B7K3W7"/>
<gene>
    <name evidence="1" type="ORF">M998_0237</name>
</gene>